<keyword evidence="1" id="KW-0812">Transmembrane</keyword>
<organism evidence="2 3">
    <name type="scientific">Anaerosolibacter carboniphilus</name>
    <dbReference type="NCBI Taxonomy" id="1417629"/>
    <lineage>
        <taxon>Bacteria</taxon>
        <taxon>Bacillati</taxon>
        <taxon>Bacillota</taxon>
        <taxon>Clostridia</taxon>
        <taxon>Peptostreptococcales</taxon>
        <taxon>Thermotaleaceae</taxon>
        <taxon>Anaerosolibacter</taxon>
    </lineage>
</organism>
<dbReference type="AlphaFoldDB" id="A0A841KKT9"/>
<dbReference type="EMBL" id="JACHEN010000001">
    <property type="protein sequence ID" value="MBB6214057.1"/>
    <property type="molecule type" value="Genomic_DNA"/>
</dbReference>
<gene>
    <name evidence="2" type="ORF">HNQ80_000126</name>
</gene>
<feature type="transmembrane region" description="Helical" evidence="1">
    <location>
        <begin position="12"/>
        <end position="31"/>
    </location>
</feature>
<keyword evidence="1" id="KW-1133">Transmembrane helix</keyword>
<evidence type="ECO:0000256" key="1">
    <source>
        <dbReference type="SAM" id="Phobius"/>
    </source>
</evidence>
<reference evidence="2 3" key="1">
    <citation type="submission" date="2020-08" db="EMBL/GenBank/DDBJ databases">
        <title>Genomic Encyclopedia of Type Strains, Phase IV (KMG-IV): sequencing the most valuable type-strain genomes for metagenomic binning, comparative biology and taxonomic classification.</title>
        <authorList>
            <person name="Goeker M."/>
        </authorList>
    </citation>
    <scope>NUCLEOTIDE SEQUENCE [LARGE SCALE GENOMIC DNA]</scope>
    <source>
        <strain evidence="2 3">DSM 103526</strain>
    </source>
</reference>
<feature type="transmembrane region" description="Helical" evidence="1">
    <location>
        <begin position="37"/>
        <end position="56"/>
    </location>
</feature>
<dbReference type="Proteomes" id="UP000579281">
    <property type="component" value="Unassembled WGS sequence"/>
</dbReference>
<evidence type="ECO:0000313" key="3">
    <source>
        <dbReference type="Proteomes" id="UP000579281"/>
    </source>
</evidence>
<proteinExistence type="predicted"/>
<keyword evidence="3" id="KW-1185">Reference proteome</keyword>
<keyword evidence="1" id="KW-0472">Membrane</keyword>
<protein>
    <submittedName>
        <fullName evidence="2">Uncharacterized protein</fullName>
    </submittedName>
</protein>
<comment type="caution">
    <text evidence="2">The sequence shown here is derived from an EMBL/GenBank/DDBJ whole genome shotgun (WGS) entry which is preliminary data.</text>
</comment>
<sequence>MIFLKNSNLQTSVYTIGMLFVIIIASMNVLNYTVPKIISYFLLLVAGIHFFLLFTGKYK</sequence>
<accession>A0A841KKT9</accession>
<evidence type="ECO:0000313" key="2">
    <source>
        <dbReference type="EMBL" id="MBB6214057.1"/>
    </source>
</evidence>
<name>A0A841KKT9_9FIRM</name>